<feature type="chain" id="PRO_5042282478" description="Galaxin-like repeats domain-containing protein" evidence="1">
    <location>
        <begin position="17"/>
        <end position="109"/>
    </location>
</feature>
<organism evidence="3 4">
    <name type="scientific">Ridgeia piscesae</name>
    <name type="common">Tubeworm</name>
    <dbReference type="NCBI Taxonomy" id="27915"/>
    <lineage>
        <taxon>Eukaryota</taxon>
        <taxon>Metazoa</taxon>
        <taxon>Spiralia</taxon>
        <taxon>Lophotrochozoa</taxon>
        <taxon>Annelida</taxon>
        <taxon>Polychaeta</taxon>
        <taxon>Sedentaria</taxon>
        <taxon>Canalipalpata</taxon>
        <taxon>Sabellida</taxon>
        <taxon>Siboglinidae</taxon>
        <taxon>Ridgeia</taxon>
    </lineage>
</organism>
<keyword evidence="4" id="KW-1185">Reference proteome</keyword>
<dbReference type="InterPro" id="IPR056601">
    <property type="entry name" value="Galaxin_dom"/>
</dbReference>
<accession>A0AAD9N649</accession>
<feature type="domain" description="Galaxin-like repeats" evidence="2">
    <location>
        <begin position="20"/>
        <end position="78"/>
    </location>
</feature>
<proteinExistence type="predicted"/>
<name>A0AAD9N649_RIDPI</name>
<protein>
    <recommendedName>
        <fullName evidence="2">Galaxin-like repeats domain-containing protein</fullName>
    </recommendedName>
</protein>
<reference evidence="3" key="1">
    <citation type="journal article" date="2023" name="Mol. Biol. Evol.">
        <title>Third-Generation Sequencing Reveals the Adaptive Role of the Epigenome in Three Deep-Sea Polychaetes.</title>
        <authorList>
            <person name="Perez M."/>
            <person name="Aroh O."/>
            <person name="Sun Y."/>
            <person name="Lan Y."/>
            <person name="Juniper S.K."/>
            <person name="Young C.R."/>
            <person name="Angers B."/>
            <person name="Qian P.Y."/>
        </authorList>
    </citation>
    <scope>NUCLEOTIDE SEQUENCE</scope>
    <source>
        <strain evidence="3">R07B-5</strain>
    </source>
</reference>
<evidence type="ECO:0000313" key="4">
    <source>
        <dbReference type="Proteomes" id="UP001209878"/>
    </source>
</evidence>
<dbReference type="Pfam" id="PF24748">
    <property type="entry name" value="Galaxin_repeat"/>
    <property type="match status" value="1"/>
</dbReference>
<evidence type="ECO:0000313" key="3">
    <source>
        <dbReference type="EMBL" id="KAK2156431.1"/>
    </source>
</evidence>
<keyword evidence="1" id="KW-0732">Signal</keyword>
<feature type="signal peptide" evidence="1">
    <location>
        <begin position="1"/>
        <end position="16"/>
    </location>
</feature>
<dbReference type="EMBL" id="JAODUO010001970">
    <property type="protein sequence ID" value="KAK2156431.1"/>
    <property type="molecule type" value="Genomic_DNA"/>
</dbReference>
<evidence type="ECO:0000259" key="2">
    <source>
        <dbReference type="Pfam" id="PF24748"/>
    </source>
</evidence>
<gene>
    <name evidence="3" type="ORF">NP493_1973g00008</name>
</gene>
<dbReference type="Proteomes" id="UP001209878">
    <property type="component" value="Unassembled WGS sequence"/>
</dbReference>
<evidence type="ECO:0000256" key="1">
    <source>
        <dbReference type="SAM" id="SignalP"/>
    </source>
</evidence>
<comment type="caution">
    <text evidence="3">The sequence shown here is derived from an EMBL/GenBank/DDBJ whole genome shotgun (WGS) entry which is preliminary data.</text>
</comment>
<sequence length="109" mass="12363">MATVFLSLCFLGCLLAFPCGAWFLKHTDNDSFVCDGEPYDPATHKCCDVYLYMIPVGWPKAYCCGRSLYNPASHVCCRSIEWVFHVAELEEGTSALEICRRIWQNEIAN</sequence>
<dbReference type="AlphaFoldDB" id="A0AAD9N649"/>